<evidence type="ECO:0000256" key="4">
    <source>
        <dbReference type="ARBA" id="ARBA00022679"/>
    </source>
</evidence>
<sequence>MTLALLALTAVGVADALSTISPVAKPLTIGAQNLDWANIGFEFRETRSFVRFQYRDGSWDDGAEYPGGLEATVPVSIGATALHYGQSLFEGLKAFACADGSVRLFRPDANAARMANGADRTLMAAPPADLFIEACSRAVRANLDYVPPYGSGGALYVRPLLYGAGPRIGLQPSDAYDLLVLVTPVGDYYKGGLGKPVAAKVVEGFDRAAPLGVGSVKLAGNYAPDLKPNMEAKEAGYPIGLYLDAKERAYVEEFSTSNFVGIRKDSGAYVTPESAAILPSITNDSLMKLAEKQLGLTVERRPIAFQEIVDGEFAEAAACGTAVVLTPVGTFAKGGEEFVLDAHVEPGPTCLDLYTRLTDIQKGDAPDEFGWTHVVVPGP</sequence>
<organism evidence="7 8">
    <name type="scientific">Aureococcus anophagefferens</name>
    <name type="common">Harmful bloom alga</name>
    <dbReference type="NCBI Taxonomy" id="44056"/>
    <lineage>
        <taxon>Eukaryota</taxon>
        <taxon>Sar</taxon>
        <taxon>Stramenopiles</taxon>
        <taxon>Ochrophyta</taxon>
        <taxon>Pelagophyceae</taxon>
        <taxon>Pelagomonadales</taxon>
        <taxon>Pelagomonadaceae</taxon>
        <taxon>Aureococcus</taxon>
    </lineage>
</organism>
<dbReference type="Proteomes" id="UP001363151">
    <property type="component" value="Unassembled WGS sequence"/>
</dbReference>
<dbReference type="InterPro" id="IPR001544">
    <property type="entry name" value="Aminotrans_IV"/>
</dbReference>
<keyword evidence="6" id="KW-0732">Signal</keyword>
<feature type="chain" id="PRO_5046931672" evidence="6">
    <location>
        <begin position="17"/>
        <end position="379"/>
    </location>
</feature>
<dbReference type="CDD" id="cd01557">
    <property type="entry name" value="BCAT_beta_family"/>
    <property type="match status" value="1"/>
</dbReference>
<name>A0ABR1FI23_AURAN</name>
<dbReference type="PIRSF" id="PIRSF006468">
    <property type="entry name" value="BCAT1"/>
    <property type="match status" value="1"/>
</dbReference>
<feature type="signal peptide" evidence="6">
    <location>
        <begin position="1"/>
        <end position="16"/>
    </location>
</feature>
<dbReference type="Pfam" id="PF01063">
    <property type="entry name" value="Aminotran_4"/>
    <property type="match status" value="1"/>
</dbReference>
<reference evidence="7 8" key="1">
    <citation type="submission" date="2024-03" db="EMBL/GenBank/DDBJ databases">
        <title>Aureococcus anophagefferens CCMP1851 and Kratosvirus quantuckense: Draft genome of a second virus-susceptible host strain in the model system.</title>
        <authorList>
            <person name="Chase E."/>
            <person name="Truchon A.R."/>
            <person name="Schepens W."/>
            <person name="Wilhelm S.W."/>
        </authorList>
    </citation>
    <scope>NUCLEOTIDE SEQUENCE [LARGE SCALE GENOMIC DNA]</scope>
    <source>
        <strain evidence="7 8">CCMP1851</strain>
    </source>
</reference>
<dbReference type="Gene3D" id="3.30.470.10">
    <property type="match status" value="1"/>
</dbReference>
<dbReference type="Gene3D" id="3.20.10.10">
    <property type="entry name" value="D-amino Acid Aminotransferase, subunit A, domain 2"/>
    <property type="match status" value="1"/>
</dbReference>
<evidence type="ECO:0000256" key="2">
    <source>
        <dbReference type="ARBA" id="ARBA00009320"/>
    </source>
</evidence>
<evidence type="ECO:0000256" key="5">
    <source>
        <dbReference type="ARBA" id="ARBA00022898"/>
    </source>
</evidence>
<gene>
    <name evidence="7" type="ORF">SO694_00071110</name>
</gene>
<comment type="similarity">
    <text evidence="2">Belongs to the class-IV pyridoxal-phosphate-dependent aminotransferase family.</text>
</comment>
<keyword evidence="4" id="KW-0808">Transferase</keyword>
<keyword evidence="5" id="KW-0663">Pyridoxal phosphate</keyword>
<dbReference type="InterPro" id="IPR043132">
    <property type="entry name" value="BCAT-like_C"/>
</dbReference>
<dbReference type="NCBIfam" id="TIGR01123">
    <property type="entry name" value="ilvE_II"/>
    <property type="match status" value="1"/>
</dbReference>
<dbReference type="SUPFAM" id="SSF56752">
    <property type="entry name" value="D-aminoacid aminotransferase-like PLP-dependent enzymes"/>
    <property type="match status" value="1"/>
</dbReference>
<evidence type="ECO:0000256" key="3">
    <source>
        <dbReference type="ARBA" id="ARBA00022576"/>
    </source>
</evidence>
<dbReference type="PANTHER" id="PTHR42825:SF2">
    <property type="entry name" value="BRANCHED-CHAIN-AMINO-ACID AMINOTRANSFERASE 3, CHLOROPLASTIC-RELATED"/>
    <property type="match status" value="1"/>
</dbReference>
<evidence type="ECO:0000313" key="8">
    <source>
        <dbReference type="Proteomes" id="UP001363151"/>
    </source>
</evidence>
<evidence type="ECO:0000313" key="7">
    <source>
        <dbReference type="EMBL" id="KAK7231171.1"/>
    </source>
</evidence>
<dbReference type="InterPro" id="IPR036038">
    <property type="entry name" value="Aminotransferase-like"/>
</dbReference>
<evidence type="ECO:0000256" key="6">
    <source>
        <dbReference type="SAM" id="SignalP"/>
    </source>
</evidence>
<dbReference type="PANTHER" id="PTHR42825">
    <property type="entry name" value="AMINO ACID AMINOTRANSFERASE"/>
    <property type="match status" value="1"/>
</dbReference>
<dbReference type="NCBIfam" id="NF009897">
    <property type="entry name" value="PRK13357.1"/>
    <property type="match status" value="1"/>
</dbReference>
<protein>
    <submittedName>
        <fullName evidence="7">Branched-chain-amino-acid transaminase</fullName>
    </submittedName>
</protein>
<comment type="caution">
    <text evidence="7">The sequence shown here is derived from an EMBL/GenBank/DDBJ whole genome shotgun (WGS) entry which is preliminary data.</text>
</comment>
<keyword evidence="8" id="KW-1185">Reference proteome</keyword>
<evidence type="ECO:0000256" key="1">
    <source>
        <dbReference type="ARBA" id="ARBA00001933"/>
    </source>
</evidence>
<dbReference type="InterPro" id="IPR005786">
    <property type="entry name" value="B_amino_transII"/>
</dbReference>
<keyword evidence="3" id="KW-0032">Aminotransferase</keyword>
<dbReference type="EMBL" id="JBBJCI010000419">
    <property type="protein sequence ID" value="KAK7231171.1"/>
    <property type="molecule type" value="Genomic_DNA"/>
</dbReference>
<accession>A0ABR1FI23</accession>
<dbReference type="InterPro" id="IPR043131">
    <property type="entry name" value="BCAT-like_N"/>
</dbReference>
<dbReference type="InterPro" id="IPR033939">
    <property type="entry name" value="BCAT_family"/>
</dbReference>
<comment type="cofactor">
    <cofactor evidence="1">
        <name>pyridoxal 5'-phosphate</name>
        <dbReference type="ChEBI" id="CHEBI:597326"/>
    </cofactor>
</comment>
<proteinExistence type="inferred from homology"/>